<sequence length="149" mass="15649">MTGAWVRHVARVVLGGFLLVAGVAHLVDVEAFLAQVPPWLPAREAVVLVSGVVELALGAALLLARGRRRAQVGLVVAAFLVAVFPGNVSQWLTGADAFGLETDGARLARLFFQPPLVAWALWCTGGWGLLVELLGRRRGAGEGPVRPGA</sequence>
<evidence type="ECO:0000256" key="1">
    <source>
        <dbReference type="SAM" id="Phobius"/>
    </source>
</evidence>
<name>A0ABV1P159_9ACTN</name>
<keyword evidence="1" id="KW-1133">Transmembrane helix</keyword>
<protein>
    <recommendedName>
        <fullName evidence="4">DoxX family membrane protein</fullName>
    </recommendedName>
</protein>
<dbReference type="Proteomes" id="UP001482520">
    <property type="component" value="Unassembled WGS sequence"/>
</dbReference>
<evidence type="ECO:0008006" key="4">
    <source>
        <dbReference type="Google" id="ProtNLM"/>
    </source>
</evidence>
<comment type="caution">
    <text evidence="2">The sequence shown here is derived from an EMBL/GenBank/DDBJ whole genome shotgun (WGS) entry which is preliminary data.</text>
</comment>
<dbReference type="EMBL" id="JBEGDP010000017">
    <property type="protein sequence ID" value="MEQ7848484.1"/>
    <property type="molecule type" value="Genomic_DNA"/>
</dbReference>
<keyword evidence="3" id="KW-1185">Reference proteome</keyword>
<organism evidence="2 3">
    <name type="scientific">Nocardioides kribbensis</name>
    <dbReference type="NCBI Taxonomy" id="305517"/>
    <lineage>
        <taxon>Bacteria</taxon>
        <taxon>Bacillati</taxon>
        <taxon>Actinomycetota</taxon>
        <taxon>Actinomycetes</taxon>
        <taxon>Propionibacteriales</taxon>
        <taxon>Nocardioidaceae</taxon>
        <taxon>Nocardioides</taxon>
    </lineage>
</organism>
<keyword evidence="1" id="KW-0812">Transmembrane</keyword>
<feature type="transmembrane region" description="Helical" evidence="1">
    <location>
        <begin position="112"/>
        <end position="131"/>
    </location>
</feature>
<accession>A0ABV1P159</accession>
<dbReference type="PANTHER" id="PTHR36974:SF1">
    <property type="entry name" value="DOXX FAMILY MEMBRANE PROTEIN"/>
    <property type="match status" value="1"/>
</dbReference>
<feature type="transmembrane region" description="Helical" evidence="1">
    <location>
        <begin position="71"/>
        <end position="92"/>
    </location>
</feature>
<gene>
    <name evidence="2" type="ORF">V6R90_14465</name>
</gene>
<proteinExistence type="predicted"/>
<dbReference type="PANTHER" id="PTHR36974">
    <property type="entry name" value="MEMBRANE PROTEIN-RELATED"/>
    <property type="match status" value="1"/>
</dbReference>
<dbReference type="RefSeq" id="WP_251534399.1">
    <property type="nucleotide sequence ID" value="NZ_JBEFCW010000021.1"/>
</dbReference>
<feature type="transmembrane region" description="Helical" evidence="1">
    <location>
        <begin position="12"/>
        <end position="33"/>
    </location>
</feature>
<evidence type="ECO:0000313" key="2">
    <source>
        <dbReference type="EMBL" id="MEQ7848484.1"/>
    </source>
</evidence>
<evidence type="ECO:0000313" key="3">
    <source>
        <dbReference type="Proteomes" id="UP001482520"/>
    </source>
</evidence>
<feature type="transmembrane region" description="Helical" evidence="1">
    <location>
        <begin position="45"/>
        <end position="64"/>
    </location>
</feature>
<reference evidence="2 3" key="1">
    <citation type="submission" date="2024-02" db="EMBL/GenBank/DDBJ databases">
        <title>Full genome sequence of Nocardioides kribbensis.</title>
        <authorList>
            <person name="Poletto B.L."/>
            <person name="Silva G."/>
            <person name="Galante D."/>
            <person name="Campos K.R."/>
            <person name="Santos M.B.N."/>
            <person name="Sacchi C.T."/>
        </authorList>
    </citation>
    <scope>NUCLEOTIDE SEQUENCE [LARGE SCALE GENOMIC DNA]</scope>
    <source>
        <strain evidence="2 3">O4R</strain>
    </source>
</reference>
<keyword evidence="1" id="KW-0472">Membrane</keyword>